<accession>A0ABM0LZA9</accession>
<gene>
    <name evidence="3" type="primary">LOC102803788</name>
</gene>
<reference evidence="3" key="1">
    <citation type="submission" date="2025-08" db="UniProtKB">
        <authorList>
            <consortium name="RefSeq"/>
        </authorList>
    </citation>
    <scope>IDENTIFICATION</scope>
    <source>
        <tissue evidence="3">Testes</tissue>
    </source>
</reference>
<dbReference type="RefSeq" id="XP_006813100.1">
    <property type="nucleotide sequence ID" value="XM_006813037.1"/>
</dbReference>
<feature type="compositionally biased region" description="Polar residues" evidence="1">
    <location>
        <begin position="35"/>
        <end position="46"/>
    </location>
</feature>
<feature type="compositionally biased region" description="Pro residues" evidence="1">
    <location>
        <begin position="63"/>
        <end position="73"/>
    </location>
</feature>
<name>A0ABM0LZA9_SACKO</name>
<keyword evidence="2" id="KW-1185">Reference proteome</keyword>
<evidence type="ECO:0000256" key="1">
    <source>
        <dbReference type="SAM" id="MobiDB-lite"/>
    </source>
</evidence>
<dbReference type="Proteomes" id="UP000694865">
    <property type="component" value="Unplaced"/>
</dbReference>
<proteinExistence type="predicted"/>
<feature type="compositionally biased region" description="Low complexity" evidence="1">
    <location>
        <begin position="48"/>
        <end position="62"/>
    </location>
</feature>
<feature type="region of interest" description="Disordered" evidence="1">
    <location>
        <begin position="19"/>
        <end position="132"/>
    </location>
</feature>
<protein>
    <submittedName>
        <fullName evidence="3">Serine/arginine repetitive matrix protein 1-like</fullName>
    </submittedName>
</protein>
<organism evidence="2 3">
    <name type="scientific">Saccoglossus kowalevskii</name>
    <name type="common">Acorn worm</name>
    <dbReference type="NCBI Taxonomy" id="10224"/>
    <lineage>
        <taxon>Eukaryota</taxon>
        <taxon>Metazoa</taxon>
        <taxon>Hemichordata</taxon>
        <taxon>Enteropneusta</taxon>
        <taxon>Harrimaniidae</taxon>
        <taxon>Saccoglossus</taxon>
    </lineage>
</organism>
<evidence type="ECO:0000313" key="3">
    <source>
        <dbReference type="RefSeq" id="XP_006813100.1"/>
    </source>
</evidence>
<feature type="compositionally biased region" description="Low complexity" evidence="1">
    <location>
        <begin position="107"/>
        <end position="119"/>
    </location>
</feature>
<dbReference type="GeneID" id="102803788"/>
<feature type="compositionally biased region" description="Polar residues" evidence="1">
    <location>
        <begin position="78"/>
        <end position="88"/>
    </location>
</feature>
<evidence type="ECO:0000313" key="2">
    <source>
        <dbReference type="Proteomes" id="UP000694865"/>
    </source>
</evidence>
<sequence>MEAGHRDIGVLLYAQMNFTSKQSPSLSRARMKGSPSPTRRIPNSPTLPGRASPSPGRMSPSPRTSPLPSPSHIPLPRRNSTGSSSHSFTAFHERQEQQQAKKRTSPTRRIPTRSTRPSSAGVGRSTRLAKGK</sequence>